<name>A0ABW8TEE6_9CLOT</name>
<dbReference type="RefSeq" id="WP_406787250.1">
    <property type="nucleotide sequence ID" value="NZ_JBJIAA010000006.1"/>
</dbReference>
<evidence type="ECO:0000256" key="8">
    <source>
        <dbReference type="SAM" id="Phobius"/>
    </source>
</evidence>
<dbReference type="PROSITE" id="PS51012">
    <property type="entry name" value="ABC_TM2"/>
    <property type="match status" value="1"/>
</dbReference>
<evidence type="ECO:0000256" key="4">
    <source>
        <dbReference type="ARBA" id="ARBA00022475"/>
    </source>
</evidence>
<dbReference type="EMBL" id="JBJIAA010000006">
    <property type="protein sequence ID" value="MFL0250586.1"/>
    <property type="molecule type" value="Genomic_DNA"/>
</dbReference>
<organism evidence="10 11">
    <name type="scientific">Clostridium neuense</name>
    <dbReference type="NCBI Taxonomy" id="1728934"/>
    <lineage>
        <taxon>Bacteria</taxon>
        <taxon>Bacillati</taxon>
        <taxon>Bacillota</taxon>
        <taxon>Clostridia</taxon>
        <taxon>Eubacteriales</taxon>
        <taxon>Clostridiaceae</taxon>
        <taxon>Clostridium</taxon>
    </lineage>
</organism>
<keyword evidence="6 8" id="KW-1133">Transmembrane helix</keyword>
<dbReference type="PANTHER" id="PTHR30294">
    <property type="entry name" value="MEMBRANE COMPONENT OF ABC TRANSPORTER YHHJ-RELATED"/>
    <property type="match status" value="1"/>
</dbReference>
<proteinExistence type="inferred from homology"/>
<dbReference type="PANTHER" id="PTHR30294:SF29">
    <property type="entry name" value="MULTIDRUG ABC TRANSPORTER PERMEASE YBHS-RELATED"/>
    <property type="match status" value="1"/>
</dbReference>
<feature type="transmembrane region" description="Helical" evidence="8">
    <location>
        <begin position="364"/>
        <end position="382"/>
    </location>
</feature>
<evidence type="ECO:0000256" key="2">
    <source>
        <dbReference type="ARBA" id="ARBA00007783"/>
    </source>
</evidence>
<accession>A0ABW8TEE6</accession>
<comment type="similarity">
    <text evidence="2">Belongs to the ABC-2 integral membrane protein family.</text>
</comment>
<evidence type="ECO:0000256" key="6">
    <source>
        <dbReference type="ARBA" id="ARBA00022989"/>
    </source>
</evidence>
<feature type="transmembrane region" description="Helical" evidence="8">
    <location>
        <begin position="234"/>
        <end position="256"/>
    </location>
</feature>
<evidence type="ECO:0000256" key="3">
    <source>
        <dbReference type="ARBA" id="ARBA00022448"/>
    </source>
</evidence>
<dbReference type="Proteomes" id="UP001623592">
    <property type="component" value="Unassembled WGS sequence"/>
</dbReference>
<sequence>MIYMALLHLKRLVIQSKRGLLLTILMPTAVVCLVAFLLGGVKSEVSISIGVVNNDSGLEGNGLCERLEKENFEVHRIASEDAKIKIKKNIEGIVLIIPRDFTESIRDSKKPSVEILKAASGNMDSSVVNQINAYIGKRMVLYRTSSEIIKAGIAIDKSKFDRDMKSDFNKEYVTVSSENVSNSTLRSVAGTVSTNLIVSFLMYSMMYIVIDLYSLKKEKILLRSLSTPNTNSKIAGSIFLAMFMLLFMQSLTLVIITKFVFNMYWGKSLFAVMLVFLTLDLVVLGAGLVAARWAKSEDQIAPVVSIVVTLTCALGGSFMPLDQIPNLPAIIKKISYFTPQNWAISALNDITIRNVGVYNIIPKLLILILFAGVFFAAGAIQFRETAK</sequence>
<feature type="transmembrane region" description="Helical" evidence="8">
    <location>
        <begin position="268"/>
        <end position="288"/>
    </location>
</feature>
<evidence type="ECO:0000256" key="7">
    <source>
        <dbReference type="ARBA" id="ARBA00023136"/>
    </source>
</evidence>
<dbReference type="Gene3D" id="3.40.1710.10">
    <property type="entry name" value="abc type-2 transporter like domain"/>
    <property type="match status" value="1"/>
</dbReference>
<comment type="caution">
    <text evidence="10">The sequence shown here is derived from an EMBL/GenBank/DDBJ whole genome shotgun (WGS) entry which is preliminary data.</text>
</comment>
<feature type="transmembrane region" description="Helical" evidence="8">
    <location>
        <begin position="192"/>
        <end position="213"/>
    </location>
</feature>
<evidence type="ECO:0000256" key="1">
    <source>
        <dbReference type="ARBA" id="ARBA00004651"/>
    </source>
</evidence>
<reference evidence="10 11" key="1">
    <citation type="submission" date="2024-11" db="EMBL/GenBank/DDBJ databases">
        <authorList>
            <person name="Heng Y.C."/>
            <person name="Lim A.C.H."/>
            <person name="Lee J.K.Y."/>
            <person name="Kittelmann S."/>
        </authorList>
    </citation>
    <scope>NUCLEOTIDE SEQUENCE [LARGE SCALE GENOMIC DNA]</scope>
    <source>
        <strain evidence="10 11">WILCCON 0114</strain>
    </source>
</reference>
<dbReference type="Pfam" id="PF12698">
    <property type="entry name" value="ABC2_membrane_3"/>
    <property type="match status" value="1"/>
</dbReference>
<dbReference type="InterPro" id="IPR047817">
    <property type="entry name" value="ABC2_TM_bact-type"/>
</dbReference>
<protein>
    <submittedName>
        <fullName evidence="10">ABC transporter permease</fullName>
    </submittedName>
</protein>
<evidence type="ECO:0000313" key="10">
    <source>
        <dbReference type="EMBL" id="MFL0250586.1"/>
    </source>
</evidence>
<dbReference type="InterPro" id="IPR051449">
    <property type="entry name" value="ABC-2_transporter_component"/>
</dbReference>
<dbReference type="InterPro" id="IPR013525">
    <property type="entry name" value="ABC2_TM"/>
</dbReference>
<keyword evidence="5 8" id="KW-0812">Transmembrane</keyword>
<feature type="transmembrane region" description="Helical" evidence="8">
    <location>
        <begin position="20"/>
        <end position="41"/>
    </location>
</feature>
<feature type="domain" description="ABC transmembrane type-2" evidence="9">
    <location>
        <begin position="157"/>
        <end position="385"/>
    </location>
</feature>
<keyword evidence="3" id="KW-0813">Transport</keyword>
<keyword evidence="11" id="KW-1185">Reference proteome</keyword>
<evidence type="ECO:0000259" key="9">
    <source>
        <dbReference type="PROSITE" id="PS51012"/>
    </source>
</evidence>
<feature type="transmembrane region" description="Helical" evidence="8">
    <location>
        <begin position="300"/>
        <end position="319"/>
    </location>
</feature>
<keyword evidence="4" id="KW-1003">Cell membrane</keyword>
<comment type="subcellular location">
    <subcellularLocation>
        <location evidence="1">Cell membrane</location>
        <topology evidence="1">Multi-pass membrane protein</topology>
    </subcellularLocation>
</comment>
<gene>
    <name evidence="10" type="ORF">ACJDT4_09150</name>
</gene>
<keyword evidence="7 8" id="KW-0472">Membrane</keyword>
<evidence type="ECO:0000313" key="11">
    <source>
        <dbReference type="Proteomes" id="UP001623592"/>
    </source>
</evidence>
<evidence type="ECO:0000256" key="5">
    <source>
        <dbReference type="ARBA" id="ARBA00022692"/>
    </source>
</evidence>